<feature type="region of interest" description="Disordered" evidence="9">
    <location>
        <begin position="1482"/>
        <end position="1511"/>
    </location>
</feature>
<dbReference type="Pfam" id="PF00176">
    <property type="entry name" value="SNF2-rel_dom"/>
    <property type="match status" value="1"/>
</dbReference>
<dbReference type="InterPro" id="IPR027417">
    <property type="entry name" value="P-loop_NTPase"/>
</dbReference>
<dbReference type="InterPro" id="IPR038718">
    <property type="entry name" value="SNF2-like_sf"/>
</dbReference>
<dbReference type="InterPro" id="IPR029063">
    <property type="entry name" value="SAM-dependent_MTases_sf"/>
</dbReference>
<evidence type="ECO:0000256" key="8">
    <source>
        <dbReference type="ARBA" id="ARBA00022840"/>
    </source>
</evidence>
<feature type="compositionally biased region" description="Basic residues" evidence="9">
    <location>
        <begin position="1485"/>
        <end position="1504"/>
    </location>
</feature>
<dbReference type="InterPro" id="IPR000330">
    <property type="entry name" value="SNF2_N"/>
</dbReference>
<dbReference type="SUPFAM" id="SSF52540">
    <property type="entry name" value="P-loop containing nucleoside triphosphate hydrolases"/>
    <property type="match status" value="2"/>
</dbReference>
<dbReference type="PROSITE" id="PS00518">
    <property type="entry name" value="ZF_RING_1"/>
    <property type="match status" value="1"/>
</dbReference>
<dbReference type="SUPFAM" id="SSF53335">
    <property type="entry name" value="S-adenosyl-L-methionine-dependent methyltransferases"/>
    <property type="match status" value="1"/>
</dbReference>
<dbReference type="PANTHER" id="PTHR45626">
    <property type="entry name" value="TRANSCRIPTION TERMINATION FACTOR 2-RELATED"/>
    <property type="match status" value="1"/>
</dbReference>
<evidence type="ECO:0000259" key="10">
    <source>
        <dbReference type="SMART" id="SM00487"/>
    </source>
</evidence>
<evidence type="ECO:0000313" key="12">
    <source>
        <dbReference type="Proteomes" id="UP001465668"/>
    </source>
</evidence>
<dbReference type="Proteomes" id="UP001465668">
    <property type="component" value="Unassembled WGS sequence"/>
</dbReference>
<keyword evidence="2" id="KW-0808">Transferase</keyword>
<gene>
    <name evidence="11" type="ORF">SCAR479_01085</name>
</gene>
<comment type="caution">
    <text evidence="11">The sequence shown here is derived from an EMBL/GenBank/DDBJ whole genome shotgun (WGS) entry which is preliminary data.</text>
</comment>
<proteinExistence type="predicted"/>
<name>A0ABR2Y7X9_9PEZI</name>
<feature type="compositionally biased region" description="Low complexity" evidence="9">
    <location>
        <begin position="2389"/>
        <end position="2398"/>
    </location>
</feature>
<evidence type="ECO:0000256" key="4">
    <source>
        <dbReference type="ARBA" id="ARBA00022741"/>
    </source>
</evidence>
<feature type="region of interest" description="Disordered" evidence="9">
    <location>
        <begin position="2389"/>
        <end position="2409"/>
    </location>
</feature>
<evidence type="ECO:0000256" key="3">
    <source>
        <dbReference type="ARBA" id="ARBA00022723"/>
    </source>
</evidence>
<dbReference type="Gene3D" id="3.40.50.150">
    <property type="entry name" value="Vaccinia Virus protein VP39"/>
    <property type="match status" value="1"/>
</dbReference>
<dbReference type="InterPro" id="IPR017907">
    <property type="entry name" value="Znf_RING_CS"/>
</dbReference>
<keyword evidence="3" id="KW-0479">Metal-binding</keyword>
<evidence type="ECO:0000256" key="1">
    <source>
        <dbReference type="ARBA" id="ARBA00022603"/>
    </source>
</evidence>
<dbReference type="SMART" id="SM00487">
    <property type="entry name" value="DEXDc"/>
    <property type="match status" value="1"/>
</dbReference>
<keyword evidence="4" id="KW-0547">Nucleotide-binding</keyword>
<keyword evidence="8" id="KW-0067">ATP-binding</keyword>
<dbReference type="InterPro" id="IPR050628">
    <property type="entry name" value="SNF2_RAD54_helicase_TF"/>
</dbReference>
<dbReference type="Pfam" id="PF00145">
    <property type="entry name" value="DNA_methylase"/>
    <property type="match status" value="1"/>
</dbReference>
<keyword evidence="1" id="KW-0489">Methyltransferase</keyword>
<feature type="domain" description="Helicase ATP-binding" evidence="10">
    <location>
        <begin position="1240"/>
        <end position="1603"/>
    </location>
</feature>
<protein>
    <recommendedName>
        <fullName evidence="10">Helicase ATP-binding domain-containing protein</fullName>
    </recommendedName>
</protein>
<feature type="compositionally biased region" description="Polar residues" evidence="9">
    <location>
        <begin position="9"/>
        <end position="42"/>
    </location>
</feature>
<organism evidence="11 12">
    <name type="scientific">Seiridium cardinale</name>
    <dbReference type="NCBI Taxonomy" id="138064"/>
    <lineage>
        <taxon>Eukaryota</taxon>
        <taxon>Fungi</taxon>
        <taxon>Dikarya</taxon>
        <taxon>Ascomycota</taxon>
        <taxon>Pezizomycotina</taxon>
        <taxon>Sordariomycetes</taxon>
        <taxon>Xylariomycetidae</taxon>
        <taxon>Amphisphaeriales</taxon>
        <taxon>Sporocadaceae</taxon>
        <taxon>Seiridium</taxon>
    </lineage>
</organism>
<keyword evidence="6" id="KW-0378">Hydrolase</keyword>
<evidence type="ECO:0000256" key="6">
    <source>
        <dbReference type="ARBA" id="ARBA00022801"/>
    </source>
</evidence>
<dbReference type="EMBL" id="JARVKM010000002">
    <property type="protein sequence ID" value="KAK9782742.1"/>
    <property type="molecule type" value="Genomic_DNA"/>
</dbReference>
<keyword evidence="12" id="KW-1185">Reference proteome</keyword>
<evidence type="ECO:0000256" key="7">
    <source>
        <dbReference type="ARBA" id="ARBA00022833"/>
    </source>
</evidence>
<reference evidence="11 12" key="1">
    <citation type="submission" date="2024-02" db="EMBL/GenBank/DDBJ databases">
        <title>First draft genome assembly of two strains of Seiridium cardinale.</title>
        <authorList>
            <person name="Emiliani G."/>
            <person name="Scali E."/>
        </authorList>
    </citation>
    <scope>NUCLEOTIDE SEQUENCE [LARGE SCALE GENOMIC DNA]</scope>
    <source>
        <strain evidence="11 12">BM-138-000479</strain>
    </source>
</reference>
<sequence length="2409" mass="269126">MASSDDYEASNSSKETTVDSEMTIDTNEDIATSRLSSRNTGKPVSRGKKRKSDAPSMPTKDSSEPDEATAPPSRTNGLDNSLPPIDNVYDAFQDLLKRIIGNENQVFPDLLGLAKNGGFVINVGTMCSGTEAPVFALKLLQEEFYSLTGIELFRMNQEYAVEIEPFKQAYIRRNTDAKVFRDVRDFASPDVLATDLTTALGSLARVPYNRPHILIVGTSCIAFSRLSVAQQKGFNPAAGELQKYLQTAKDKGEEADRAKVSALLGKIVSTLDMSESDSTFFPVLSFILHQRPSIVIFENVQDAPWLDTQNWFCPAIGYTARFLSCDTKDYYMPQTRQRKYLIAFENDVFGKGAVENMANDAMGFLKGLQRRASVDVEKYLYNNMDKAIQTDMQQMEFEKSSKTLKDASWWFSQQRHEDTRQKEGLGNDHPFSGLKSTGETLFYDRANKTIMNRYPDRVKDSCDISLLRGLSASPSFDSRFKVKIYDYSQNVDRELGNIPFGISGCLTPSGAAFLSNQSRWIMGREYLLLQGLPVRALSLSRETYDQLKNLAGNAMTTTVVAASFLSAIMAIMKNAPDSMFPPIDETDEEYTGPRSSGLNPTLVHSTLQQVTGFGTHTFEEGTTGAILDLAIRLRVYCFCTGTAMFSSAILWRCTICGTIRCSNCKGNPKHEYEKLDLVPEAFGQEGAMLRLMKHVPRVFQGMFTASLASRLVTEFDNVMELRELGSKKVSSTLEKAMFYFDRVHFSETISVCYSASSGFTLKVMIDTDSVSWYLFLDPHSDLGKELATGTTDERTETHHLSTKLRDFCLRGRPIARARLTDRKLSSIPSANQWTPWNFQQPFRMIKDSKVSNVRVIVKKSQDGSEIQIDTILDDTYCAPPQARSIINSVLGTWIHKPDCDVAESSLFILDNDKKRKLFLFKDPSRIGPAALDTFVISETPRLLQWHEHREILLAFVPLADFSKQIHKLQAGTHILKVTMDGFWDTPYAEKTPIPEHLSQGIPERFERLETATDLDGLSTSCNDDNRLLAEMDFARGDKQPDRVLLKASWVCTNGDGWANIDKRDQADFFKSIAFVVPSLIYSMKPITAKTIPLGQPNLCGTCSPEFPPVYWVSQTETGVMQPVHKPDEVGTYEVGVRHQLPAFQVMAKVPSYDEGQKQMNDTISVKMTINPSRLAHRALAFLPDIRDTLSQDTGRLALKAFTEPGHSDSLVFNLKPFAQSIPTLKRISGGEYGQPFNFPSDLSLDENQLITVGHMLHREKWPSSFKEREDEEEVVPGIPLRIVGRAEREVQCAGGIIADAVGAGKTVMTLALIDHQYSHDLEGQSKRDEKSSEIGAKALSATLLLVPEHIIDQWVQEILRFLEHFTKKDVLVLKVMRDLTSVENLKKIEKAKIVVASDKLFKENAYRAELSRFSGIGDPGKAPSERASREWHRKCVLNIRAYLGDYLDDPSSKSARDTLARKINDDYRQYQEDNQQLVDGMVKQSSRKGAKVNRTTKAKPKSAKAKQSTSMKARDINGSKMFMDSCILFEYFSWARIVWDEVSYRNTDVAQFLSTALADHKWLLSGTPPRQNLSDIDYMARSLGISLVRPIDLRLGLPPVTKGPSESTRTDTELCCSYGRLKSDKFVKDRHEQAELFLEGFSCSNKAAILRVEVFERIIVCSPTLLEKTIYLEKQQVWRRAQMMSDYLDVDDLLGMLHDIGHAPGTPFPDDLSSRSLGYGASLPGLGQGDNFSVGKVCQNRFEILQDTKDYIRLLFQQAIWLASRLQHCTANLPKGKTTRDADYVAKTTTSFRRLVSGMQAGQFQIFGGMEAYLMLLKALSPQFKLTVQQKTELLKVENAERGIDLVALLSGQMVSGHPMRGEDDPSILYNLYDAGKFAWPHFYKLTPNDIDGLDLKNTLHLTREYLVRCSSDASQQNITAEDLISMTPDKLKQTLKGFLEAVELDQNKRRRSLANPDFEEKHLADKTKDGLVAEARVRGLKVSSTARRDAILALIKAHENGGAGQKNYDQPNLRALLPANRPPKLDDNLKIRGSSVSATENAFKETLNLFNQAIQVLVKHNNQFRRARMFLRLQSGSQIHCMQCRAKEDLKVNLDCGHVICTDCLGDRELCGEGTTGCKTVVEYNAVRVADLFTPQRVLGLSGKNTQPATTRPTNGYSSKINTVVDTIKQIPKADAVVVFSQYDDIINQIIRALADSGVDARTTSRLPNVKAAAKGKPASVVEGFKRGEFRVLVLKVDAPEASGANLVIANHVIFATPLATDTQDLYETCMEQAKGRCARRGQTKDVHFYHCVVEGTIEVDMLEARTKKHVRVEQGQALGSLVPRESNDELGCSARVNSLLRQPEIWKALGETDYTTIAGFDQSVGVRETTVGMKELEIHAEYTTTKAASTNTASTKIDSTKDACIPS</sequence>
<keyword evidence="5" id="KW-0863">Zinc-finger</keyword>
<dbReference type="InterPro" id="IPR014001">
    <property type="entry name" value="Helicase_ATP-bd"/>
</dbReference>
<dbReference type="PANTHER" id="PTHR45626:SF26">
    <property type="entry name" value="FAMILY HELICASE, PUTATIVE (AFU_ORTHOLOGUE AFUA_2G09120)-RELATED"/>
    <property type="match status" value="1"/>
</dbReference>
<keyword evidence="7" id="KW-0862">Zinc</keyword>
<evidence type="ECO:0000256" key="9">
    <source>
        <dbReference type="SAM" id="MobiDB-lite"/>
    </source>
</evidence>
<dbReference type="Gene3D" id="3.40.50.300">
    <property type="entry name" value="P-loop containing nucleotide triphosphate hydrolases"/>
    <property type="match status" value="1"/>
</dbReference>
<evidence type="ECO:0000256" key="5">
    <source>
        <dbReference type="ARBA" id="ARBA00022771"/>
    </source>
</evidence>
<feature type="region of interest" description="Disordered" evidence="9">
    <location>
        <begin position="1"/>
        <end position="83"/>
    </location>
</feature>
<evidence type="ECO:0000256" key="2">
    <source>
        <dbReference type="ARBA" id="ARBA00022679"/>
    </source>
</evidence>
<dbReference type="Gene3D" id="3.40.50.10810">
    <property type="entry name" value="Tandem AAA-ATPase domain"/>
    <property type="match status" value="1"/>
</dbReference>
<evidence type="ECO:0000313" key="11">
    <source>
        <dbReference type="EMBL" id="KAK9782742.1"/>
    </source>
</evidence>
<accession>A0ABR2Y7X9</accession>
<dbReference type="InterPro" id="IPR001525">
    <property type="entry name" value="C5_MeTfrase"/>
</dbReference>